<feature type="signal peptide" evidence="3">
    <location>
        <begin position="1"/>
        <end position="17"/>
    </location>
</feature>
<dbReference type="SUPFAM" id="SSF56925">
    <property type="entry name" value="OMPA-like"/>
    <property type="match status" value="1"/>
</dbReference>
<dbReference type="Proteomes" id="UP000286100">
    <property type="component" value="Unassembled WGS sequence"/>
</dbReference>
<dbReference type="InterPro" id="IPR011250">
    <property type="entry name" value="OMP/PagP_B-barrel"/>
</dbReference>
<comment type="caution">
    <text evidence="4">The sequence shown here is derived from an EMBL/GenBank/DDBJ whole genome shotgun (WGS) entry which is preliminary data.</text>
</comment>
<dbReference type="AlphaFoldDB" id="A0A418WQS7"/>
<evidence type="ECO:0000256" key="1">
    <source>
        <dbReference type="SAM" id="Coils"/>
    </source>
</evidence>
<keyword evidence="3" id="KW-0732">Signal</keyword>
<reference evidence="4 5" key="1">
    <citation type="submission" date="2018-09" db="EMBL/GenBank/DDBJ databases">
        <authorList>
            <person name="Zhu H."/>
        </authorList>
    </citation>
    <scope>NUCLEOTIDE SEQUENCE [LARGE SCALE GENOMIC DNA]</scope>
    <source>
        <strain evidence="4 5">K2R01-6</strain>
    </source>
</reference>
<sequence length="427" mass="45794">MTGAALLVAMLPNPASAQAPAANPETSDFDSLQAQIAAERSALKEQRRVLDAQEQRLIELEEALLDKMRAAGVQSAQVAPPDRADTAPPTEGVSSVGVKPVERPPAQEVAVLADRGSVLTKAGRLTIEPTFEYGRADRNRFVFRGIEIPQSVLVGIFDINESRQDVLTVSAVGRFGLTDRIEIGVKVPWVYREDAFVLIPLVQNPPQSGAGTINRSAKGSGIGDVEFLARYQLTDGTGGWPFLTANVQVIAPTGSSPFEVPRDALGNATEAATGFGFWGVSPSVTVLMPTDPATLFGVLGYNFNFGKDVDTRISDAQIDHVDPGSGPNMTAGIGLALNERTSLSFAYAHNWLFSTKSTVRPITVRNGIPTIGDPIVTSTRDLQVGRFLFGISYRVSSRTTINWTVELGATDDATDLRTTLRIPFNLN</sequence>
<organism evidence="4 5">
    <name type="scientific">Sphingomonas cavernae</name>
    <dbReference type="NCBI Taxonomy" id="2320861"/>
    <lineage>
        <taxon>Bacteria</taxon>
        <taxon>Pseudomonadati</taxon>
        <taxon>Pseudomonadota</taxon>
        <taxon>Alphaproteobacteria</taxon>
        <taxon>Sphingomonadales</taxon>
        <taxon>Sphingomonadaceae</taxon>
        <taxon>Sphingomonas</taxon>
    </lineage>
</organism>
<evidence type="ECO:0000256" key="3">
    <source>
        <dbReference type="SAM" id="SignalP"/>
    </source>
</evidence>
<keyword evidence="5" id="KW-1185">Reference proteome</keyword>
<keyword evidence="1" id="KW-0175">Coiled coil</keyword>
<evidence type="ECO:0000256" key="2">
    <source>
        <dbReference type="SAM" id="MobiDB-lite"/>
    </source>
</evidence>
<accession>A0A418WQS7</accession>
<feature type="coiled-coil region" evidence="1">
    <location>
        <begin position="36"/>
        <end position="70"/>
    </location>
</feature>
<name>A0A418WQS7_9SPHN</name>
<evidence type="ECO:0000313" key="5">
    <source>
        <dbReference type="Proteomes" id="UP000286100"/>
    </source>
</evidence>
<feature type="chain" id="PRO_5019030213" evidence="3">
    <location>
        <begin position="18"/>
        <end position="427"/>
    </location>
</feature>
<gene>
    <name evidence="4" type="ORF">D3876_04690</name>
</gene>
<proteinExistence type="predicted"/>
<evidence type="ECO:0000313" key="4">
    <source>
        <dbReference type="EMBL" id="RJF93614.1"/>
    </source>
</evidence>
<dbReference type="EMBL" id="QYUM01000002">
    <property type="protein sequence ID" value="RJF93614.1"/>
    <property type="molecule type" value="Genomic_DNA"/>
</dbReference>
<feature type="region of interest" description="Disordered" evidence="2">
    <location>
        <begin position="75"/>
        <end position="98"/>
    </location>
</feature>
<protein>
    <submittedName>
        <fullName evidence="4">Transporter</fullName>
    </submittedName>
</protein>